<evidence type="ECO:0000313" key="8">
    <source>
        <dbReference type="EMBL" id="CAF5126841.1"/>
    </source>
</evidence>
<dbReference type="InterPro" id="IPR031053">
    <property type="entry name" value="ALC1"/>
</dbReference>
<evidence type="ECO:0000256" key="2">
    <source>
        <dbReference type="ARBA" id="ARBA00007025"/>
    </source>
</evidence>
<evidence type="ECO:0000256" key="4">
    <source>
        <dbReference type="ARBA" id="ARBA00022840"/>
    </source>
</evidence>
<evidence type="ECO:0000256" key="1">
    <source>
        <dbReference type="ARBA" id="ARBA00004123"/>
    </source>
</evidence>
<evidence type="ECO:0000256" key="3">
    <source>
        <dbReference type="ARBA" id="ARBA00022741"/>
    </source>
</evidence>
<dbReference type="GO" id="GO:0006281">
    <property type="term" value="P:DNA repair"/>
    <property type="evidence" value="ECO:0007669"/>
    <property type="project" value="InterPro"/>
</dbReference>
<evidence type="ECO:0000259" key="7">
    <source>
        <dbReference type="PROSITE" id="PS50172"/>
    </source>
</evidence>
<name>A0A8S3FKE3_9BILA</name>
<comment type="subcellular location">
    <subcellularLocation>
        <location evidence="1">Nucleus</location>
    </subcellularLocation>
</comment>
<comment type="similarity">
    <text evidence="2">Belongs to the SNF2/RAD54 helicase family.</text>
</comment>
<dbReference type="InterPro" id="IPR001357">
    <property type="entry name" value="BRCT_dom"/>
</dbReference>
<accession>A0A8S3FKE3</accession>
<dbReference type="InterPro" id="IPR043472">
    <property type="entry name" value="Macro_dom-like"/>
</dbReference>
<dbReference type="InterPro" id="IPR031916">
    <property type="entry name" value="LIG3_BRCT"/>
</dbReference>
<sequence length="347" mass="39800">MTEEEKAARAAKIRETKARQQQEMEEAERRREERRKAKREQLWTSNNYCSCRISLSEDEDEDDETILSDSDDDSSGETKIHYVFGDVMKPQLHGEKCAILVHCVDDSGRWPAKGVFASISKRSKEPEKQYTVAAEMDDINMGDTHLISLNDCVIDDEPECDQYVALIVAQHRYKFDFTALDSALRGLAKRAKELKASVHLPRIGVGSQGFNWYGTEKLIKKYLSSRRIPTYIYYFKRDGSATNNKRSNEESLGNNKRMTIEKKANDKGRLKIHLPSYLSGIHIFFHEIDDNTKKRLQRFIYTFDGDVDEKADSNTTTHILASGECRDVLALKDACPNALIVNIEWLD</sequence>
<dbReference type="SUPFAM" id="SSF52949">
    <property type="entry name" value="Macro domain-like"/>
    <property type="match status" value="1"/>
</dbReference>
<dbReference type="Proteomes" id="UP000681720">
    <property type="component" value="Unassembled WGS sequence"/>
</dbReference>
<dbReference type="InterPro" id="IPR036420">
    <property type="entry name" value="BRCT_dom_sf"/>
</dbReference>
<organism evidence="8 9">
    <name type="scientific">Rotaria magnacalcarata</name>
    <dbReference type="NCBI Taxonomy" id="392030"/>
    <lineage>
        <taxon>Eukaryota</taxon>
        <taxon>Metazoa</taxon>
        <taxon>Spiralia</taxon>
        <taxon>Gnathifera</taxon>
        <taxon>Rotifera</taxon>
        <taxon>Eurotatoria</taxon>
        <taxon>Bdelloidea</taxon>
        <taxon>Philodinida</taxon>
        <taxon>Philodinidae</taxon>
        <taxon>Rotaria</taxon>
    </lineage>
</organism>
<dbReference type="PROSITE" id="PS50172">
    <property type="entry name" value="BRCT"/>
    <property type="match status" value="1"/>
</dbReference>
<reference evidence="8" key="1">
    <citation type="submission" date="2021-02" db="EMBL/GenBank/DDBJ databases">
        <authorList>
            <person name="Nowell W R."/>
        </authorList>
    </citation>
    <scope>NUCLEOTIDE SEQUENCE</scope>
</reference>
<dbReference type="GO" id="GO:0005524">
    <property type="term" value="F:ATP binding"/>
    <property type="evidence" value="ECO:0007669"/>
    <property type="project" value="UniProtKB-KW"/>
</dbReference>
<dbReference type="GO" id="GO:0003678">
    <property type="term" value="F:DNA helicase activity"/>
    <property type="evidence" value="ECO:0007669"/>
    <property type="project" value="InterPro"/>
</dbReference>
<evidence type="ECO:0000256" key="6">
    <source>
        <dbReference type="SAM" id="MobiDB-lite"/>
    </source>
</evidence>
<dbReference type="Gene3D" id="3.40.220.10">
    <property type="entry name" value="Leucine Aminopeptidase, subunit E, domain 1"/>
    <property type="match status" value="1"/>
</dbReference>
<dbReference type="Gene3D" id="3.40.50.10190">
    <property type="entry name" value="BRCT domain"/>
    <property type="match status" value="1"/>
</dbReference>
<keyword evidence="5" id="KW-0539">Nucleus</keyword>
<feature type="region of interest" description="Disordered" evidence="6">
    <location>
        <begin position="1"/>
        <end position="40"/>
    </location>
</feature>
<dbReference type="EMBL" id="CAJOBJ010268467">
    <property type="protein sequence ID" value="CAF5126841.1"/>
    <property type="molecule type" value="Genomic_DNA"/>
</dbReference>
<comment type="caution">
    <text evidence="8">The sequence shown here is derived from an EMBL/GenBank/DDBJ whole genome shotgun (WGS) entry which is preliminary data.</text>
</comment>
<gene>
    <name evidence="8" type="ORF">GIL414_LOCUS63834</name>
</gene>
<dbReference type="Pfam" id="PF16759">
    <property type="entry name" value="LIG3_BRCT"/>
    <property type="match status" value="1"/>
</dbReference>
<dbReference type="GO" id="GO:0005634">
    <property type="term" value="C:nucleus"/>
    <property type="evidence" value="ECO:0007669"/>
    <property type="project" value="UniProtKB-SubCell"/>
</dbReference>
<dbReference type="AlphaFoldDB" id="A0A8S3FKE3"/>
<dbReference type="SUPFAM" id="SSF52113">
    <property type="entry name" value="BRCT domain"/>
    <property type="match status" value="1"/>
</dbReference>
<dbReference type="PANTHER" id="PTHR47157:SF1">
    <property type="entry name" value="CHROMODOMAIN-HELICASE-DNA-BINDING PROTEIN 1-LIKE"/>
    <property type="match status" value="1"/>
</dbReference>
<keyword evidence="4" id="KW-0067">ATP-binding</keyword>
<evidence type="ECO:0000313" key="9">
    <source>
        <dbReference type="Proteomes" id="UP000681720"/>
    </source>
</evidence>
<feature type="non-terminal residue" evidence="8">
    <location>
        <position position="1"/>
    </location>
</feature>
<proteinExistence type="inferred from homology"/>
<protein>
    <recommendedName>
        <fullName evidence="7">BRCT domain-containing protein</fullName>
    </recommendedName>
</protein>
<feature type="domain" description="BRCT" evidence="7">
    <location>
        <begin position="273"/>
        <end position="347"/>
    </location>
</feature>
<dbReference type="PANTHER" id="PTHR47157">
    <property type="entry name" value="CHROMODOMAIN-HELICASE-DNA-BINDING PROTEIN 1-LIKE"/>
    <property type="match status" value="1"/>
</dbReference>
<evidence type="ECO:0000256" key="5">
    <source>
        <dbReference type="ARBA" id="ARBA00023242"/>
    </source>
</evidence>
<dbReference type="GO" id="GO:0006338">
    <property type="term" value="P:chromatin remodeling"/>
    <property type="evidence" value="ECO:0007669"/>
    <property type="project" value="InterPro"/>
</dbReference>
<keyword evidence="3" id="KW-0547">Nucleotide-binding</keyword>